<reference evidence="2" key="1">
    <citation type="journal article" date="2023" name="Mol. Phylogenet. Evol.">
        <title>Genome-scale phylogeny and comparative genomics of the fungal order Sordariales.</title>
        <authorList>
            <person name="Hensen N."/>
            <person name="Bonometti L."/>
            <person name="Westerberg I."/>
            <person name="Brannstrom I.O."/>
            <person name="Guillou S."/>
            <person name="Cros-Aarteil S."/>
            <person name="Calhoun S."/>
            <person name="Haridas S."/>
            <person name="Kuo A."/>
            <person name="Mondo S."/>
            <person name="Pangilinan J."/>
            <person name="Riley R."/>
            <person name="LaButti K."/>
            <person name="Andreopoulos B."/>
            <person name="Lipzen A."/>
            <person name="Chen C."/>
            <person name="Yan M."/>
            <person name="Daum C."/>
            <person name="Ng V."/>
            <person name="Clum A."/>
            <person name="Steindorff A."/>
            <person name="Ohm R.A."/>
            <person name="Martin F."/>
            <person name="Silar P."/>
            <person name="Natvig D.O."/>
            <person name="Lalanne C."/>
            <person name="Gautier V."/>
            <person name="Ament-Velasquez S.L."/>
            <person name="Kruys A."/>
            <person name="Hutchinson M.I."/>
            <person name="Powell A.J."/>
            <person name="Barry K."/>
            <person name="Miller A.N."/>
            <person name="Grigoriev I.V."/>
            <person name="Debuchy R."/>
            <person name="Gladieux P."/>
            <person name="Hiltunen Thoren M."/>
            <person name="Johannesson H."/>
        </authorList>
    </citation>
    <scope>NUCLEOTIDE SEQUENCE</scope>
    <source>
        <strain evidence="2">CBS 359.72</strain>
    </source>
</reference>
<proteinExistence type="predicted"/>
<keyword evidence="3" id="KW-1185">Reference proteome</keyword>
<dbReference type="Proteomes" id="UP001303647">
    <property type="component" value="Unassembled WGS sequence"/>
</dbReference>
<feature type="region of interest" description="Disordered" evidence="1">
    <location>
        <begin position="1"/>
        <end position="26"/>
    </location>
</feature>
<evidence type="ECO:0000313" key="3">
    <source>
        <dbReference type="Proteomes" id="UP001303647"/>
    </source>
</evidence>
<accession>A0AAN7HB91</accession>
<protein>
    <submittedName>
        <fullName evidence="2">Uncharacterized protein</fullName>
    </submittedName>
</protein>
<evidence type="ECO:0000256" key="1">
    <source>
        <dbReference type="SAM" id="MobiDB-lite"/>
    </source>
</evidence>
<comment type="caution">
    <text evidence="2">The sequence shown here is derived from an EMBL/GenBank/DDBJ whole genome shotgun (WGS) entry which is preliminary data.</text>
</comment>
<organism evidence="2 3">
    <name type="scientific">Corynascus novoguineensis</name>
    <dbReference type="NCBI Taxonomy" id="1126955"/>
    <lineage>
        <taxon>Eukaryota</taxon>
        <taxon>Fungi</taxon>
        <taxon>Dikarya</taxon>
        <taxon>Ascomycota</taxon>
        <taxon>Pezizomycotina</taxon>
        <taxon>Sordariomycetes</taxon>
        <taxon>Sordariomycetidae</taxon>
        <taxon>Sordariales</taxon>
        <taxon>Chaetomiaceae</taxon>
        <taxon>Corynascus</taxon>
    </lineage>
</organism>
<sequence length="286" mass="31849">MSASSRLHGLAKKNGNSPRGKKRQKPFALAISQQHTVQKIVWPVELTRHKTARRTITIPQAAFEDLPPLFALPLDIRCGEAATHILSISIASRHTNSSTAAIFAKQEVLRDEHSLIYQEVAHFLYSQTTFTFASFGELGAFLDWISPEAARSIRSVTFIAHMLPDGTEHCKELIEGNYFRGTAGRDHVALFRRIPNLVKLDINFFPSAMLTFTTKFAEMMAPLEDLPRTVAIQVILPRIYYKKERSGEGLPFVGSLGGKATSYTLVRSTTCTAAEAAGCEAYRKFF</sequence>
<dbReference type="AlphaFoldDB" id="A0AAN7HB91"/>
<reference evidence="2" key="2">
    <citation type="submission" date="2023-05" db="EMBL/GenBank/DDBJ databases">
        <authorList>
            <consortium name="Lawrence Berkeley National Laboratory"/>
            <person name="Steindorff A."/>
            <person name="Hensen N."/>
            <person name="Bonometti L."/>
            <person name="Westerberg I."/>
            <person name="Brannstrom I.O."/>
            <person name="Guillou S."/>
            <person name="Cros-Aarteil S."/>
            <person name="Calhoun S."/>
            <person name="Haridas S."/>
            <person name="Kuo A."/>
            <person name="Mondo S."/>
            <person name="Pangilinan J."/>
            <person name="Riley R."/>
            <person name="Labutti K."/>
            <person name="Andreopoulos B."/>
            <person name="Lipzen A."/>
            <person name="Chen C."/>
            <person name="Yanf M."/>
            <person name="Daum C."/>
            <person name="Ng V."/>
            <person name="Clum A."/>
            <person name="Ohm R."/>
            <person name="Martin F."/>
            <person name="Silar P."/>
            <person name="Natvig D."/>
            <person name="Lalanne C."/>
            <person name="Gautier V."/>
            <person name="Ament-Velasquez S.L."/>
            <person name="Kruys A."/>
            <person name="Hutchinson M.I."/>
            <person name="Powell A.J."/>
            <person name="Barry K."/>
            <person name="Miller A.N."/>
            <person name="Grigoriev I.V."/>
            <person name="Debuchy R."/>
            <person name="Gladieux P."/>
            <person name="Thoren M.H."/>
            <person name="Johannesson H."/>
        </authorList>
    </citation>
    <scope>NUCLEOTIDE SEQUENCE</scope>
    <source>
        <strain evidence="2">CBS 359.72</strain>
    </source>
</reference>
<name>A0AAN7HB91_9PEZI</name>
<evidence type="ECO:0000313" key="2">
    <source>
        <dbReference type="EMBL" id="KAK4243451.1"/>
    </source>
</evidence>
<gene>
    <name evidence="2" type="ORF">C7999DRAFT_44742</name>
</gene>
<dbReference type="EMBL" id="MU857815">
    <property type="protein sequence ID" value="KAK4243451.1"/>
    <property type="molecule type" value="Genomic_DNA"/>
</dbReference>